<reference evidence="1" key="1">
    <citation type="submission" date="2023-11" db="EMBL/GenBank/DDBJ databases">
        <authorList>
            <person name="Poullet M."/>
        </authorList>
    </citation>
    <scope>NUCLEOTIDE SEQUENCE</scope>
    <source>
        <strain evidence="1">E1834</strain>
    </source>
</reference>
<gene>
    <name evidence="1" type="ORF">MENTE1834_LOCUS15571</name>
</gene>
<dbReference type="EMBL" id="CAVMJV010000017">
    <property type="protein sequence ID" value="CAK5058927.1"/>
    <property type="molecule type" value="Genomic_DNA"/>
</dbReference>
<keyword evidence="2" id="KW-1185">Reference proteome</keyword>
<sequence>MPSYFSFIFQKLFLIIFISISLNLFGNCGSSSYNFANNQRQSSSPYGEFGQYYGNNGKNGNELELAEWNGGDGGGRRRSNTRILSEQQQYKKNLNYEIVTSAAFIFEDYCTERCQIPCSPLFVFQERDKDPKLQFNCAKLKPPERKFHEKLVGAISGASIFEFFVAGIIALAIAICCVCSCYQCLCKSSPQIVLRTRQQQINLEEENELNKAIPPNGVLVNGGGISTTTSTGVSPEHDHLINDKIPHIDEGIHPAPLPNLTNNQQQQKHQHTNYIKPGHHHYVKTNLFKGEQQQHSIV</sequence>
<evidence type="ECO:0000313" key="1">
    <source>
        <dbReference type="EMBL" id="CAK5058927.1"/>
    </source>
</evidence>
<accession>A0ACB0YR09</accession>
<protein>
    <submittedName>
        <fullName evidence="1">Uncharacterized protein</fullName>
    </submittedName>
</protein>
<proteinExistence type="predicted"/>
<dbReference type="Proteomes" id="UP001497535">
    <property type="component" value="Unassembled WGS sequence"/>
</dbReference>
<organism evidence="1 2">
    <name type="scientific">Meloidogyne enterolobii</name>
    <name type="common">Root-knot nematode worm</name>
    <name type="synonym">Meloidogyne mayaguensis</name>
    <dbReference type="NCBI Taxonomy" id="390850"/>
    <lineage>
        <taxon>Eukaryota</taxon>
        <taxon>Metazoa</taxon>
        <taxon>Ecdysozoa</taxon>
        <taxon>Nematoda</taxon>
        <taxon>Chromadorea</taxon>
        <taxon>Rhabditida</taxon>
        <taxon>Tylenchina</taxon>
        <taxon>Tylenchomorpha</taxon>
        <taxon>Tylenchoidea</taxon>
        <taxon>Meloidogynidae</taxon>
        <taxon>Meloidogyninae</taxon>
        <taxon>Meloidogyne</taxon>
    </lineage>
</organism>
<comment type="caution">
    <text evidence="1">The sequence shown here is derived from an EMBL/GenBank/DDBJ whole genome shotgun (WGS) entry which is preliminary data.</text>
</comment>
<name>A0ACB0YR09_MELEN</name>
<evidence type="ECO:0000313" key="2">
    <source>
        <dbReference type="Proteomes" id="UP001497535"/>
    </source>
</evidence>